<evidence type="ECO:0000256" key="2">
    <source>
        <dbReference type="PROSITE-ProRule" id="PRU00192"/>
    </source>
</evidence>
<dbReference type="PANTHER" id="PTHR14206:SF5">
    <property type="entry name" value="BRAIN-SPECIFIC ANGIOGENESIS INHIBITOR 1-ASSOCIATED PROTEIN 2-LIKE PROTEIN 2"/>
    <property type="match status" value="1"/>
</dbReference>
<dbReference type="Gene3D" id="2.30.30.40">
    <property type="entry name" value="SH3 Domains"/>
    <property type="match status" value="1"/>
</dbReference>
<dbReference type="GO" id="GO:0005829">
    <property type="term" value="C:cytosol"/>
    <property type="evidence" value="ECO:0007669"/>
    <property type="project" value="TreeGrafter"/>
</dbReference>
<dbReference type="Proteomes" id="UP000694890">
    <property type="component" value="Linkage group LG11"/>
</dbReference>
<dbReference type="InterPro" id="IPR013606">
    <property type="entry name" value="I-BAR_dom"/>
</dbReference>
<sequence length="442" mass="48962">MSRTNCDQLHHATLGIYSNLMDEFNPSLQKLVSLGNSYVQAFKALAVTSEAYYSALSKIGETAFHTMSSRSIGDILIQISENQRRLTMELDVLFRSFSVEVLQEMDNNIRLDKDYIAGSRNHYEMEVHNQATALERNLRRGTNQDYSGYVHFLRESHGEALKEEERRYRFLAEKHCGLVQSIAHLMNKIGGSLQQRADAWAEEVNATRRPEARRPATVDNTMGINRGEIREIREDLSLGKIPSRAPSPQGSISRFAADSVGGGGRGRSTRARVAHQPAASNPTLLPFTRGEIITVLVQQPKNGWLFGRIDSSSRQGWFPASYVEPVDDPPQSNSSRNSTLRSSSSSSSMSSLLNQPGSSSHSRAAPPPPPPPPPPSSLSSNKHSEMPPITPSSRVESNSENKRSQSHGSPPELFPRGTNPFATVKLKPTSTNDRSAPRLYRR</sequence>
<dbReference type="Pfam" id="PF14604">
    <property type="entry name" value="SH3_9"/>
    <property type="match status" value="1"/>
</dbReference>
<feature type="compositionally biased region" description="Pro residues" evidence="3">
    <location>
        <begin position="365"/>
        <end position="376"/>
    </location>
</feature>
<feature type="domain" description="SH3" evidence="4">
    <location>
        <begin position="264"/>
        <end position="328"/>
    </location>
</feature>
<dbReference type="InterPro" id="IPR036028">
    <property type="entry name" value="SH3-like_dom_sf"/>
</dbReference>
<dbReference type="GO" id="GO:0005654">
    <property type="term" value="C:nucleoplasm"/>
    <property type="evidence" value="ECO:0007669"/>
    <property type="project" value="TreeGrafter"/>
</dbReference>
<evidence type="ECO:0000313" key="6">
    <source>
        <dbReference type="Proteomes" id="UP000694890"/>
    </source>
</evidence>
<dbReference type="RefSeq" id="XP_018523260.1">
    <property type="nucleotide sequence ID" value="XM_018667744.2"/>
</dbReference>
<dbReference type="PANTHER" id="PTHR14206">
    <property type="entry name" value="BRAIN-SPECIFIC ANGIOGENESIS INHIBITOR 1-ASSOCIATED PROTEIN 2"/>
    <property type="match status" value="1"/>
</dbReference>
<evidence type="ECO:0000259" key="4">
    <source>
        <dbReference type="PROSITE" id="PS50002"/>
    </source>
</evidence>
<protein>
    <submittedName>
        <fullName evidence="7">Brain-specific angiogenesis inhibitor 1-associated protein 2-like protein 2</fullName>
    </submittedName>
</protein>
<reference evidence="7" key="1">
    <citation type="submission" date="2025-08" db="UniProtKB">
        <authorList>
            <consortium name="RefSeq"/>
        </authorList>
    </citation>
    <scope>IDENTIFICATION</scope>
    <source>
        <tissue evidence="7">Brain</tissue>
    </source>
</reference>
<accession>A0AAJ7LJ69</accession>
<gene>
    <name evidence="7" type="primary">baiap2l2a</name>
</gene>
<dbReference type="SUPFAM" id="SSF50044">
    <property type="entry name" value="SH3-domain"/>
    <property type="match status" value="1"/>
</dbReference>
<feature type="domain" description="IMD" evidence="5">
    <location>
        <begin position="1"/>
        <end position="225"/>
    </location>
</feature>
<dbReference type="GO" id="GO:0030838">
    <property type="term" value="P:positive regulation of actin filament polymerization"/>
    <property type="evidence" value="ECO:0007669"/>
    <property type="project" value="TreeGrafter"/>
</dbReference>
<organism evidence="6 7">
    <name type="scientific">Lates calcarifer</name>
    <name type="common">Barramundi</name>
    <name type="synonym">Holocentrus calcarifer</name>
    <dbReference type="NCBI Taxonomy" id="8187"/>
    <lineage>
        <taxon>Eukaryota</taxon>
        <taxon>Metazoa</taxon>
        <taxon>Chordata</taxon>
        <taxon>Craniata</taxon>
        <taxon>Vertebrata</taxon>
        <taxon>Euteleostomi</taxon>
        <taxon>Actinopterygii</taxon>
        <taxon>Neopterygii</taxon>
        <taxon>Teleostei</taxon>
        <taxon>Neoteleostei</taxon>
        <taxon>Acanthomorphata</taxon>
        <taxon>Carangaria</taxon>
        <taxon>Carangaria incertae sedis</taxon>
        <taxon>Centropomidae</taxon>
        <taxon>Lates</taxon>
    </lineage>
</organism>
<dbReference type="GO" id="GO:0007009">
    <property type="term" value="P:plasma membrane organization"/>
    <property type="evidence" value="ECO:0007669"/>
    <property type="project" value="InterPro"/>
</dbReference>
<dbReference type="AlphaFoldDB" id="A0AAJ7LJ69"/>
<evidence type="ECO:0000313" key="7">
    <source>
        <dbReference type="RefSeq" id="XP_018523260.1"/>
    </source>
</evidence>
<dbReference type="GO" id="GO:0051764">
    <property type="term" value="P:actin crosslink formation"/>
    <property type="evidence" value="ECO:0007669"/>
    <property type="project" value="TreeGrafter"/>
</dbReference>
<dbReference type="KEGG" id="lcf:108877641"/>
<dbReference type="InterPro" id="IPR001452">
    <property type="entry name" value="SH3_domain"/>
</dbReference>
<dbReference type="PROSITE" id="PS51338">
    <property type="entry name" value="IMD"/>
    <property type="match status" value="1"/>
</dbReference>
<dbReference type="PROSITE" id="PS50002">
    <property type="entry name" value="SH3"/>
    <property type="match status" value="1"/>
</dbReference>
<dbReference type="Gene3D" id="1.20.1270.60">
    <property type="entry name" value="Arfaptin homology (AH) domain/BAR domain"/>
    <property type="match status" value="1"/>
</dbReference>
<feature type="region of interest" description="Disordered" evidence="3">
    <location>
        <begin position="240"/>
        <end position="283"/>
    </location>
</feature>
<dbReference type="InterPro" id="IPR027681">
    <property type="entry name" value="IRSp53/IRTKS/Pinkbar"/>
</dbReference>
<dbReference type="Pfam" id="PF08397">
    <property type="entry name" value="IMD"/>
    <property type="match status" value="2"/>
</dbReference>
<proteinExistence type="predicted"/>
<evidence type="ECO:0000259" key="5">
    <source>
        <dbReference type="PROSITE" id="PS51338"/>
    </source>
</evidence>
<dbReference type="GO" id="GO:0051017">
    <property type="term" value="P:actin filament bundle assembly"/>
    <property type="evidence" value="ECO:0007669"/>
    <property type="project" value="TreeGrafter"/>
</dbReference>
<feature type="compositionally biased region" description="Low complexity" evidence="3">
    <location>
        <begin position="332"/>
        <end position="364"/>
    </location>
</feature>
<feature type="region of interest" description="Disordered" evidence="3">
    <location>
        <begin position="320"/>
        <end position="442"/>
    </location>
</feature>
<dbReference type="SUPFAM" id="SSF103657">
    <property type="entry name" value="BAR/IMD domain-like"/>
    <property type="match status" value="1"/>
</dbReference>
<evidence type="ECO:0000256" key="3">
    <source>
        <dbReference type="SAM" id="MobiDB-lite"/>
    </source>
</evidence>
<dbReference type="CTD" id="394210"/>
<evidence type="ECO:0000256" key="1">
    <source>
        <dbReference type="ARBA" id="ARBA00022443"/>
    </source>
</evidence>
<keyword evidence="1 2" id="KW-0728">SH3 domain</keyword>
<dbReference type="GeneID" id="108877641"/>
<dbReference type="SMART" id="SM00326">
    <property type="entry name" value="SH3"/>
    <property type="match status" value="1"/>
</dbReference>
<name>A0AAJ7LJ69_LATCA</name>
<dbReference type="InterPro" id="IPR027267">
    <property type="entry name" value="AH/BAR_dom_sf"/>
</dbReference>